<dbReference type="Gene3D" id="2.60.120.10">
    <property type="entry name" value="Jelly Rolls"/>
    <property type="match status" value="1"/>
</dbReference>
<dbReference type="EMBL" id="LJJR01000007">
    <property type="protein sequence ID" value="KPD32431.1"/>
    <property type="molecule type" value="Genomic_DNA"/>
</dbReference>
<dbReference type="InterPro" id="IPR014710">
    <property type="entry name" value="RmlC-like_jellyroll"/>
</dbReference>
<organism evidence="2 7">
    <name type="scientific">Thermus scotoductus</name>
    <dbReference type="NCBI Taxonomy" id="37636"/>
    <lineage>
        <taxon>Bacteria</taxon>
        <taxon>Thermotogati</taxon>
        <taxon>Deinococcota</taxon>
        <taxon>Deinococci</taxon>
        <taxon>Thermales</taxon>
        <taxon>Thermaceae</taxon>
        <taxon>Thermus</taxon>
    </lineage>
</organism>
<gene>
    <name evidence="2" type="ORF">AN926_03170</name>
    <name evidence="6" type="ORF">CSW14_00040</name>
    <name evidence="5" type="ORF">CSW30_14815</name>
    <name evidence="4" type="ORF">CSW37_01150</name>
    <name evidence="3" type="ORF">CSW45_03655</name>
</gene>
<dbReference type="GeneID" id="93866595"/>
<dbReference type="Pfam" id="PF07883">
    <property type="entry name" value="Cupin_2"/>
    <property type="match status" value="1"/>
</dbReference>
<reference evidence="8 9" key="2">
    <citation type="journal article" date="2019" name="Extremophiles">
        <title>Biogeography of thermophiles and predominance of Thermus scotoductus in domestic water heaters.</title>
        <authorList>
            <person name="Wilpiszeski R.L."/>
            <person name="Zhang Z."/>
            <person name="House C.H."/>
        </authorList>
    </citation>
    <scope>NUCLEOTIDE SEQUENCE [LARGE SCALE GENOMIC DNA]</scope>
    <source>
        <strain evidence="5 9">17_S17</strain>
        <strain evidence="6 10">1_S1</strain>
        <strain evidence="4 11">24_S24</strain>
        <strain evidence="3 8">32_S32</strain>
    </source>
</reference>
<evidence type="ECO:0000313" key="5">
    <source>
        <dbReference type="EMBL" id="RTI03709.1"/>
    </source>
</evidence>
<dbReference type="SUPFAM" id="SSF51182">
    <property type="entry name" value="RmlC-like cupins"/>
    <property type="match status" value="1"/>
</dbReference>
<dbReference type="InterPro" id="IPR011051">
    <property type="entry name" value="RmlC_Cupin_sf"/>
</dbReference>
<evidence type="ECO:0000313" key="10">
    <source>
        <dbReference type="Proteomes" id="UP000287467"/>
    </source>
</evidence>
<evidence type="ECO:0000313" key="6">
    <source>
        <dbReference type="EMBL" id="RTI62014.1"/>
    </source>
</evidence>
<dbReference type="Proteomes" id="UP000287173">
    <property type="component" value="Unassembled WGS sequence"/>
</dbReference>
<evidence type="ECO:0000313" key="2">
    <source>
        <dbReference type="EMBL" id="KPD32431.1"/>
    </source>
</evidence>
<evidence type="ECO:0000313" key="3">
    <source>
        <dbReference type="EMBL" id="RTH05283.1"/>
    </source>
</evidence>
<reference evidence="2 7" key="1">
    <citation type="submission" date="2015-09" db="EMBL/GenBank/DDBJ databases">
        <title>Draft genome sequence of Thermus scotoductus strain K1 isolated from a geothermal spring in Nagorno-Karabakh, Armenia.</title>
        <authorList>
            <person name="Saghatelyan A."/>
            <person name="Poghosyan L."/>
            <person name="Panosyan H."/>
            <person name="Birkeland N.-K."/>
        </authorList>
    </citation>
    <scope>NUCLEOTIDE SEQUENCE [LARGE SCALE GENOMIC DNA]</scope>
    <source>
        <strain evidence="2 7">K1</strain>
    </source>
</reference>
<dbReference type="InterPro" id="IPR013096">
    <property type="entry name" value="Cupin_2"/>
</dbReference>
<accession>A0A0N0ZRR5</accession>
<dbReference type="AlphaFoldDB" id="A0A0N0ZRR5"/>
<evidence type="ECO:0000313" key="8">
    <source>
        <dbReference type="Proteomes" id="UP000286910"/>
    </source>
</evidence>
<dbReference type="EMBL" id="PEMW01000001">
    <property type="protein sequence ID" value="RTI62014.1"/>
    <property type="molecule type" value="Genomic_DNA"/>
</dbReference>
<dbReference type="Proteomes" id="UP000287467">
    <property type="component" value="Unassembled WGS sequence"/>
</dbReference>
<evidence type="ECO:0000313" key="4">
    <source>
        <dbReference type="EMBL" id="RTH39891.1"/>
    </source>
</evidence>
<comment type="caution">
    <text evidence="2">The sequence shown here is derived from an EMBL/GenBank/DDBJ whole genome shotgun (WGS) entry which is preliminary data.</text>
</comment>
<dbReference type="RefSeq" id="WP_019550631.1">
    <property type="nucleotide sequence ID" value="NZ_PELN01000008.1"/>
</dbReference>
<proteinExistence type="predicted"/>
<feature type="domain" description="Cupin type-2" evidence="1">
    <location>
        <begin position="47"/>
        <end position="83"/>
    </location>
</feature>
<dbReference type="PATRIC" id="fig|37636.3.peg.2363"/>
<dbReference type="Proteomes" id="UP000053099">
    <property type="component" value="Unassembled WGS sequence"/>
</dbReference>
<dbReference type="EMBL" id="PEMG01000481">
    <property type="protein sequence ID" value="RTI03709.1"/>
    <property type="molecule type" value="Genomic_DNA"/>
</dbReference>
<name>A0A0N0ZRR5_THESC</name>
<dbReference type="Proteomes" id="UP000288051">
    <property type="component" value="Unassembled WGS sequence"/>
</dbReference>
<sequence>MNLLERARYGEIRGVEVLADHPEVRLVLFSLQKGQEVRGRGEPRVHLLCLEGEGTLWAGERTIPASPGTLLACPPGEPHGARAGEGRFLVLGIITPRP</sequence>
<dbReference type="Proteomes" id="UP000286910">
    <property type="component" value="Unassembled WGS sequence"/>
</dbReference>
<evidence type="ECO:0000313" key="7">
    <source>
        <dbReference type="Proteomes" id="UP000053099"/>
    </source>
</evidence>
<evidence type="ECO:0000313" key="9">
    <source>
        <dbReference type="Proteomes" id="UP000287173"/>
    </source>
</evidence>
<evidence type="ECO:0000313" key="11">
    <source>
        <dbReference type="Proteomes" id="UP000288051"/>
    </source>
</evidence>
<dbReference type="EMBL" id="PELR01000078">
    <property type="protein sequence ID" value="RTH05283.1"/>
    <property type="molecule type" value="Genomic_DNA"/>
</dbReference>
<protein>
    <submittedName>
        <fullName evidence="2">Cupin</fullName>
    </submittedName>
</protein>
<dbReference type="EMBL" id="PELZ01000023">
    <property type="protein sequence ID" value="RTH39891.1"/>
    <property type="molecule type" value="Genomic_DNA"/>
</dbReference>
<evidence type="ECO:0000259" key="1">
    <source>
        <dbReference type="Pfam" id="PF07883"/>
    </source>
</evidence>